<evidence type="ECO:0000313" key="3">
    <source>
        <dbReference type="EMBL" id="KAJ9135614.1"/>
    </source>
</evidence>
<dbReference type="Gene3D" id="2.60.40.420">
    <property type="entry name" value="Cupredoxins - blue copper proteins"/>
    <property type="match status" value="1"/>
</dbReference>
<name>A0ABQ9KFJ8_HEVBR</name>
<evidence type="ECO:0000313" key="4">
    <source>
        <dbReference type="Proteomes" id="UP001174677"/>
    </source>
</evidence>
<dbReference type="EMBL" id="JARPOI010000018">
    <property type="protein sequence ID" value="KAJ9135614.1"/>
    <property type="molecule type" value="Genomic_DNA"/>
</dbReference>
<gene>
    <name evidence="3" type="ORF">P3X46_032775</name>
</gene>
<dbReference type="InterPro" id="IPR008972">
    <property type="entry name" value="Cupredoxin"/>
</dbReference>
<feature type="chain" id="PRO_5045199899" description="Phytocyanin domain-containing protein" evidence="1">
    <location>
        <begin position="24"/>
        <end position="161"/>
    </location>
</feature>
<feature type="domain" description="Phytocyanin" evidence="2">
    <location>
        <begin position="41"/>
        <end position="156"/>
    </location>
</feature>
<reference evidence="3 4" key="1">
    <citation type="journal article" date="2023" name="Plant Biotechnol. J.">
        <title>Chromosome-level wild Hevea brasiliensis genome provides new tools for genomic-assisted breeding and valuable loci to elevate rubber yield.</title>
        <authorList>
            <person name="Cheng H."/>
            <person name="Song X."/>
            <person name="Hu Y."/>
            <person name="Wu T."/>
            <person name="Yang Q."/>
            <person name="An Z."/>
            <person name="Feng S."/>
            <person name="Deng Z."/>
            <person name="Wu W."/>
            <person name="Zeng X."/>
            <person name="Tu M."/>
            <person name="Wang X."/>
            <person name="Huang H."/>
        </authorList>
    </citation>
    <scope>NUCLEOTIDE SEQUENCE [LARGE SCALE GENOMIC DNA]</scope>
    <source>
        <strain evidence="3">MT/VB/25A 57/8</strain>
    </source>
</reference>
<dbReference type="Proteomes" id="UP001174677">
    <property type="component" value="Chromosome 18"/>
</dbReference>
<dbReference type="Pfam" id="PF02298">
    <property type="entry name" value="Cu_bind_like"/>
    <property type="match status" value="1"/>
</dbReference>
<organism evidence="3 4">
    <name type="scientific">Hevea brasiliensis</name>
    <name type="common">Para rubber tree</name>
    <name type="synonym">Siphonia brasiliensis</name>
    <dbReference type="NCBI Taxonomy" id="3981"/>
    <lineage>
        <taxon>Eukaryota</taxon>
        <taxon>Viridiplantae</taxon>
        <taxon>Streptophyta</taxon>
        <taxon>Embryophyta</taxon>
        <taxon>Tracheophyta</taxon>
        <taxon>Spermatophyta</taxon>
        <taxon>Magnoliopsida</taxon>
        <taxon>eudicotyledons</taxon>
        <taxon>Gunneridae</taxon>
        <taxon>Pentapetalae</taxon>
        <taxon>rosids</taxon>
        <taxon>fabids</taxon>
        <taxon>Malpighiales</taxon>
        <taxon>Euphorbiaceae</taxon>
        <taxon>Crotonoideae</taxon>
        <taxon>Micrandreae</taxon>
        <taxon>Hevea</taxon>
    </lineage>
</organism>
<dbReference type="SUPFAM" id="SSF49503">
    <property type="entry name" value="Cupredoxins"/>
    <property type="match status" value="1"/>
</dbReference>
<feature type="signal peptide" evidence="1">
    <location>
        <begin position="1"/>
        <end position="23"/>
    </location>
</feature>
<accession>A0ABQ9KFJ8</accession>
<dbReference type="PANTHER" id="PTHR34052:SF1">
    <property type="entry name" value="OS06G0216700 PROTEIN"/>
    <property type="match status" value="1"/>
</dbReference>
<evidence type="ECO:0000259" key="2">
    <source>
        <dbReference type="PROSITE" id="PS51485"/>
    </source>
</evidence>
<dbReference type="PANTHER" id="PTHR34052">
    <property type="entry name" value="GLYCINE-RICH PROTEIN-LIKE"/>
    <property type="match status" value="1"/>
</dbReference>
<keyword evidence="1" id="KW-0732">Signal</keyword>
<evidence type="ECO:0000256" key="1">
    <source>
        <dbReference type="SAM" id="SignalP"/>
    </source>
</evidence>
<sequence>MGLTYTQLLILLLSACASMLGGGVVTEARKEPTCTGTPTPRTITVGGSMHWNFGFNYTDWAFKENPFYVYDTLVFKYDPPSEKNIHPHSVYLFPDMWSWINCNLTQGVKIANETQGTGKGFRFVLKKWKPYYFACGASNGYHCRFGGMKFFVLPLRSRRHY</sequence>
<dbReference type="InterPro" id="IPR003245">
    <property type="entry name" value="Phytocyanin_dom"/>
</dbReference>
<protein>
    <recommendedName>
        <fullName evidence="2">Phytocyanin domain-containing protein</fullName>
    </recommendedName>
</protein>
<dbReference type="PROSITE" id="PS51485">
    <property type="entry name" value="PHYTOCYANIN"/>
    <property type="match status" value="1"/>
</dbReference>
<proteinExistence type="predicted"/>
<comment type="caution">
    <text evidence="3">The sequence shown here is derived from an EMBL/GenBank/DDBJ whole genome shotgun (WGS) entry which is preliminary data.</text>
</comment>
<keyword evidence="4" id="KW-1185">Reference proteome</keyword>